<evidence type="ECO:0000256" key="2">
    <source>
        <dbReference type="ARBA" id="ARBA00012916"/>
    </source>
</evidence>
<dbReference type="SUPFAM" id="SSF53697">
    <property type="entry name" value="SIS domain"/>
    <property type="match status" value="1"/>
</dbReference>
<feature type="domain" description="SIS" evidence="5">
    <location>
        <begin position="192"/>
        <end position="340"/>
    </location>
</feature>
<dbReference type="PANTHER" id="PTHR10937">
    <property type="entry name" value="GLUCOSAMINE--FRUCTOSE-6-PHOSPHATE AMINOTRANSFERASE, ISOMERIZING"/>
    <property type="match status" value="1"/>
</dbReference>
<dbReference type="GO" id="GO:0006487">
    <property type="term" value="P:protein N-linked glycosylation"/>
    <property type="evidence" value="ECO:0007669"/>
    <property type="project" value="TreeGrafter"/>
</dbReference>
<protein>
    <recommendedName>
        <fullName evidence="3">Glutamine--fructose-6-phosphate aminotransferase [isomerizing]</fullName>
        <ecNumber evidence="2">2.6.1.16</ecNumber>
    </recommendedName>
</protein>
<dbReference type="EC" id="2.6.1.16" evidence="2"/>
<dbReference type="AlphaFoldDB" id="A0A3A4A3X3"/>
<comment type="caution">
    <text evidence="6">The sequence shown here is derived from an EMBL/GenBank/DDBJ whole genome shotgun (WGS) entry which is preliminary data.</text>
</comment>
<dbReference type="GO" id="GO:0004360">
    <property type="term" value="F:glutamine-fructose-6-phosphate transaminase (isomerizing) activity"/>
    <property type="evidence" value="ECO:0007669"/>
    <property type="project" value="UniProtKB-EC"/>
</dbReference>
<dbReference type="OrthoDB" id="3285577at2"/>
<dbReference type="PROSITE" id="PS51464">
    <property type="entry name" value="SIS"/>
    <property type="match status" value="2"/>
</dbReference>
<reference evidence="6 7" key="1">
    <citation type="submission" date="2018-09" db="EMBL/GenBank/DDBJ databases">
        <title>YIM 75507 draft genome.</title>
        <authorList>
            <person name="Tang S."/>
            <person name="Feng Y."/>
        </authorList>
    </citation>
    <scope>NUCLEOTIDE SEQUENCE [LARGE SCALE GENOMIC DNA]</scope>
    <source>
        <strain evidence="6 7">YIM 75507</strain>
    </source>
</reference>
<dbReference type="RefSeq" id="WP_119930487.1">
    <property type="nucleotide sequence ID" value="NZ_QZEY01000019.1"/>
</dbReference>
<organism evidence="6 7">
    <name type="scientific">Bailinhaonella thermotolerans</name>
    <dbReference type="NCBI Taxonomy" id="1070861"/>
    <lineage>
        <taxon>Bacteria</taxon>
        <taxon>Bacillati</taxon>
        <taxon>Actinomycetota</taxon>
        <taxon>Actinomycetes</taxon>
        <taxon>Streptosporangiales</taxon>
        <taxon>Streptosporangiaceae</taxon>
        <taxon>Bailinhaonella</taxon>
    </lineage>
</organism>
<dbReference type="InterPro" id="IPR001347">
    <property type="entry name" value="SIS_dom"/>
</dbReference>
<keyword evidence="4" id="KW-0677">Repeat</keyword>
<dbReference type="Gene3D" id="3.40.50.10490">
    <property type="entry name" value="Glucose-6-phosphate isomerase like protein, domain 1"/>
    <property type="match status" value="2"/>
</dbReference>
<name>A0A3A4A3X3_9ACTN</name>
<evidence type="ECO:0000313" key="7">
    <source>
        <dbReference type="Proteomes" id="UP000265768"/>
    </source>
</evidence>
<dbReference type="GO" id="GO:0006002">
    <property type="term" value="P:fructose 6-phosphate metabolic process"/>
    <property type="evidence" value="ECO:0007669"/>
    <property type="project" value="TreeGrafter"/>
</dbReference>
<dbReference type="PANTHER" id="PTHR10937:SF0">
    <property type="entry name" value="GLUTAMINE--FRUCTOSE-6-PHOSPHATE TRANSAMINASE (ISOMERIZING)"/>
    <property type="match status" value="1"/>
</dbReference>
<evidence type="ECO:0000256" key="1">
    <source>
        <dbReference type="ARBA" id="ARBA00001031"/>
    </source>
</evidence>
<proteinExistence type="predicted"/>
<dbReference type="EMBL" id="QZEY01000019">
    <property type="protein sequence ID" value="RJL23175.1"/>
    <property type="molecule type" value="Genomic_DNA"/>
</dbReference>
<dbReference type="Proteomes" id="UP000265768">
    <property type="component" value="Unassembled WGS sequence"/>
</dbReference>
<dbReference type="InterPro" id="IPR046348">
    <property type="entry name" value="SIS_dom_sf"/>
</dbReference>
<evidence type="ECO:0000313" key="6">
    <source>
        <dbReference type="EMBL" id="RJL23175.1"/>
    </source>
</evidence>
<gene>
    <name evidence="6" type="ORF">D5H75_32870</name>
</gene>
<evidence type="ECO:0000256" key="4">
    <source>
        <dbReference type="ARBA" id="ARBA00022737"/>
    </source>
</evidence>
<dbReference type="InterPro" id="IPR035466">
    <property type="entry name" value="GlmS/AgaS_SIS"/>
</dbReference>
<sequence>MTPFERDITDQPAALERLLAAERAHPPLPLLHGGEKIVVTGMGSSLYAGYPTWRRLLAAGADAWWISASELLDNPTLAQRAHLAIVTSQSGRSGEVLALLDQWDKAGPRHVIGVTDDPDSPLARRSHLVRPLHSGPEATVSTKSYLNTLAAHALLAGELTGDPLGPVISEIRLAAAELARALRARHPSAVIAAAATGAGSPRLALLGGGDQAATALTGALILKEAAKVPAEAFVGGAFRHGPIELAGPGLTAVMLTGPGSGRDSLAHLAADLAPTGTTLVTIGPHTLPGVFHHIPTPQAGRPADLILPMLAIQRLAVALARATGVEPGHFHIGQKVTQTL</sequence>
<dbReference type="GO" id="GO:0097367">
    <property type="term" value="F:carbohydrate derivative binding"/>
    <property type="evidence" value="ECO:0007669"/>
    <property type="project" value="InterPro"/>
</dbReference>
<dbReference type="GO" id="GO:0006047">
    <property type="term" value="P:UDP-N-acetylglucosamine metabolic process"/>
    <property type="evidence" value="ECO:0007669"/>
    <property type="project" value="TreeGrafter"/>
</dbReference>
<feature type="domain" description="SIS" evidence="5">
    <location>
        <begin position="27"/>
        <end position="166"/>
    </location>
</feature>
<dbReference type="Pfam" id="PF01380">
    <property type="entry name" value="SIS"/>
    <property type="match status" value="2"/>
</dbReference>
<accession>A0A3A4A3X3</accession>
<dbReference type="CDD" id="cd05008">
    <property type="entry name" value="SIS_GlmS_GlmD_1"/>
    <property type="match status" value="1"/>
</dbReference>
<evidence type="ECO:0000256" key="3">
    <source>
        <dbReference type="ARBA" id="ARBA00016090"/>
    </source>
</evidence>
<keyword evidence="7" id="KW-1185">Reference proteome</keyword>
<evidence type="ECO:0000259" key="5">
    <source>
        <dbReference type="PROSITE" id="PS51464"/>
    </source>
</evidence>
<comment type="catalytic activity">
    <reaction evidence="1">
        <text>D-fructose 6-phosphate + L-glutamine = D-glucosamine 6-phosphate + L-glutamate</text>
        <dbReference type="Rhea" id="RHEA:13237"/>
        <dbReference type="ChEBI" id="CHEBI:29985"/>
        <dbReference type="ChEBI" id="CHEBI:58359"/>
        <dbReference type="ChEBI" id="CHEBI:58725"/>
        <dbReference type="ChEBI" id="CHEBI:61527"/>
        <dbReference type="EC" id="2.6.1.16"/>
    </reaction>
</comment>